<dbReference type="Proteomes" id="UP001519294">
    <property type="component" value="Unassembled WGS sequence"/>
</dbReference>
<name>A0ABS4S9L3_9BACI</name>
<dbReference type="PANTHER" id="PTHR30383:SF27">
    <property type="entry name" value="SPORE GERMINATION LIPASE LIPC"/>
    <property type="match status" value="1"/>
</dbReference>
<evidence type="ECO:0000313" key="3">
    <source>
        <dbReference type="Proteomes" id="UP001519294"/>
    </source>
</evidence>
<organism evidence="2 3">
    <name type="scientific">Virgibacillus alimentarius</name>
    <dbReference type="NCBI Taxonomy" id="698769"/>
    <lineage>
        <taxon>Bacteria</taxon>
        <taxon>Bacillati</taxon>
        <taxon>Bacillota</taxon>
        <taxon>Bacilli</taxon>
        <taxon>Bacillales</taxon>
        <taxon>Bacillaceae</taxon>
        <taxon>Virgibacillus</taxon>
    </lineage>
</organism>
<sequence>MKTKILLITILILLSGFGVFIFISQINTNESSPMNHPFSNINHTDNEHIREKSIHDNKQETPTNEENAPTKNFKGAITEAFKDTVAYFSNKEMNIVAIGDSLTQGVGDSTKQGGYVGILDNTINQNNQVANFYNFGHRGDRTDQLRKRLDNPKVSSAIQDADIILITIGANDIMQVLKDNITNLTLNKFREERVHYEARLRDIFSEIRRLNADANIFLIGFYNPYDKYFKDIKELAIIVDEWNGTGEAITEELENVAFIPTSDLFDKTDKDLIAEDNFHPNNRGYQLMAKRVLMYLTKQER</sequence>
<protein>
    <submittedName>
        <fullName evidence="2">Lysophospholipase L1-like esterase</fullName>
    </submittedName>
</protein>
<dbReference type="InterPro" id="IPR013830">
    <property type="entry name" value="SGNH_hydro"/>
</dbReference>
<dbReference type="Pfam" id="PF13472">
    <property type="entry name" value="Lipase_GDSL_2"/>
    <property type="match status" value="1"/>
</dbReference>
<dbReference type="PANTHER" id="PTHR30383">
    <property type="entry name" value="THIOESTERASE 1/PROTEASE 1/LYSOPHOSPHOLIPASE L1"/>
    <property type="match status" value="1"/>
</dbReference>
<evidence type="ECO:0000313" key="2">
    <source>
        <dbReference type="EMBL" id="MBP2258198.1"/>
    </source>
</evidence>
<feature type="domain" description="SGNH hydrolase-type esterase" evidence="1">
    <location>
        <begin position="97"/>
        <end position="287"/>
    </location>
</feature>
<dbReference type="CDD" id="cd04506">
    <property type="entry name" value="SGNH_hydrolase_YpmR_like"/>
    <property type="match status" value="1"/>
</dbReference>
<dbReference type="SUPFAM" id="SSF52266">
    <property type="entry name" value="SGNH hydrolase"/>
    <property type="match status" value="1"/>
</dbReference>
<accession>A0ABS4S9L3</accession>
<dbReference type="RefSeq" id="WP_226371330.1">
    <property type="nucleotide sequence ID" value="NZ_JAGIKX010000021.1"/>
</dbReference>
<gene>
    <name evidence="2" type="ORF">J2Z81_002169</name>
</gene>
<keyword evidence="3" id="KW-1185">Reference proteome</keyword>
<dbReference type="EMBL" id="JAGIKX010000021">
    <property type="protein sequence ID" value="MBP2258198.1"/>
    <property type="molecule type" value="Genomic_DNA"/>
</dbReference>
<evidence type="ECO:0000259" key="1">
    <source>
        <dbReference type="Pfam" id="PF13472"/>
    </source>
</evidence>
<proteinExistence type="predicted"/>
<dbReference type="Gene3D" id="3.40.50.1110">
    <property type="entry name" value="SGNH hydrolase"/>
    <property type="match status" value="1"/>
</dbReference>
<comment type="caution">
    <text evidence="2">The sequence shown here is derived from an EMBL/GenBank/DDBJ whole genome shotgun (WGS) entry which is preliminary data.</text>
</comment>
<reference evidence="2 3" key="1">
    <citation type="submission" date="2021-03" db="EMBL/GenBank/DDBJ databases">
        <title>Genomic Encyclopedia of Type Strains, Phase IV (KMG-IV): sequencing the most valuable type-strain genomes for metagenomic binning, comparative biology and taxonomic classification.</title>
        <authorList>
            <person name="Goeker M."/>
        </authorList>
    </citation>
    <scope>NUCLEOTIDE SEQUENCE [LARGE SCALE GENOMIC DNA]</scope>
    <source>
        <strain evidence="2 3">DSM 25790</strain>
    </source>
</reference>
<dbReference type="InterPro" id="IPR051532">
    <property type="entry name" value="Ester_Hydrolysis_Enzymes"/>
</dbReference>
<dbReference type="InterPro" id="IPR036514">
    <property type="entry name" value="SGNH_hydro_sf"/>
</dbReference>